<dbReference type="EMBL" id="LXQA010418724">
    <property type="protein sequence ID" value="MCI50585.1"/>
    <property type="molecule type" value="Genomic_DNA"/>
</dbReference>
<organism evidence="2 3">
    <name type="scientific">Trifolium medium</name>
    <dbReference type="NCBI Taxonomy" id="97028"/>
    <lineage>
        <taxon>Eukaryota</taxon>
        <taxon>Viridiplantae</taxon>
        <taxon>Streptophyta</taxon>
        <taxon>Embryophyta</taxon>
        <taxon>Tracheophyta</taxon>
        <taxon>Spermatophyta</taxon>
        <taxon>Magnoliopsida</taxon>
        <taxon>eudicotyledons</taxon>
        <taxon>Gunneridae</taxon>
        <taxon>Pentapetalae</taxon>
        <taxon>rosids</taxon>
        <taxon>fabids</taxon>
        <taxon>Fabales</taxon>
        <taxon>Fabaceae</taxon>
        <taxon>Papilionoideae</taxon>
        <taxon>50 kb inversion clade</taxon>
        <taxon>NPAAA clade</taxon>
        <taxon>Hologalegina</taxon>
        <taxon>IRL clade</taxon>
        <taxon>Trifolieae</taxon>
        <taxon>Trifolium</taxon>
    </lineage>
</organism>
<proteinExistence type="predicted"/>
<name>A0A392SRC1_9FABA</name>
<feature type="compositionally biased region" description="Basic and acidic residues" evidence="1">
    <location>
        <begin position="1"/>
        <end position="35"/>
    </location>
</feature>
<evidence type="ECO:0000256" key="1">
    <source>
        <dbReference type="SAM" id="MobiDB-lite"/>
    </source>
</evidence>
<keyword evidence="3" id="KW-1185">Reference proteome</keyword>
<dbReference type="AlphaFoldDB" id="A0A392SRC1"/>
<dbReference type="Proteomes" id="UP000265520">
    <property type="component" value="Unassembled WGS sequence"/>
</dbReference>
<protein>
    <submittedName>
        <fullName evidence="2">Uncharacterized protein</fullName>
    </submittedName>
</protein>
<comment type="caution">
    <text evidence="2">The sequence shown here is derived from an EMBL/GenBank/DDBJ whole genome shotgun (WGS) entry which is preliminary data.</text>
</comment>
<evidence type="ECO:0000313" key="2">
    <source>
        <dbReference type="EMBL" id="MCI50585.1"/>
    </source>
</evidence>
<accession>A0A392SRC1</accession>
<feature type="region of interest" description="Disordered" evidence="1">
    <location>
        <begin position="1"/>
        <end position="57"/>
    </location>
</feature>
<sequence length="57" mass="6537">MATEVRRPKSREKDGAGPSRRGNERTKEKELRESKPPPSKFTGYTPLNTPRERILAE</sequence>
<reference evidence="2 3" key="1">
    <citation type="journal article" date="2018" name="Front. Plant Sci.">
        <title>Red Clover (Trifolium pratense) and Zigzag Clover (T. medium) - A Picture of Genomic Similarities and Differences.</title>
        <authorList>
            <person name="Dluhosova J."/>
            <person name="Istvanek J."/>
            <person name="Nedelnik J."/>
            <person name="Repkova J."/>
        </authorList>
    </citation>
    <scope>NUCLEOTIDE SEQUENCE [LARGE SCALE GENOMIC DNA]</scope>
    <source>
        <strain evidence="3">cv. 10/8</strain>
        <tissue evidence="2">Leaf</tissue>
    </source>
</reference>
<feature type="non-terminal residue" evidence="2">
    <location>
        <position position="57"/>
    </location>
</feature>
<evidence type="ECO:0000313" key="3">
    <source>
        <dbReference type="Proteomes" id="UP000265520"/>
    </source>
</evidence>